<dbReference type="GO" id="GO:0048788">
    <property type="term" value="C:cytoskeleton of presynaptic active zone"/>
    <property type="evidence" value="ECO:0007669"/>
    <property type="project" value="TreeGrafter"/>
</dbReference>
<dbReference type="OrthoDB" id="5969272at2759"/>
<dbReference type="Pfam" id="PF05715">
    <property type="entry name" value="zf-piccolo"/>
    <property type="match status" value="2"/>
</dbReference>
<comment type="subcellular location">
    <subcellularLocation>
        <location evidence="7">Presynaptic active zone</location>
    </subcellularLocation>
</comment>
<dbReference type="PANTHER" id="PTHR14113:SF6">
    <property type="entry name" value="PROTEIN PICCOLO"/>
    <property type="match status" value="1"/>
</dbReference>
<dbReference type="AlphaFoldDB" id="A0A8T2LLL8"/>
<keyword evidence="4" id="KW-0862">Zinc</keyword>
<feature type="compositionally biased region" description="Polar residues" evidence="8">
    <location>
        <begin position="400"/>
        <end position="414"/>
    </location>
</feature>
<evidence type="ECO:0000313" key="11">
    <source>
        <dbReference type="Proteomes" id="UP000752171"/>
    </source>
</evidence>
<evidence type="ECO:0000256" key="6">
    <source>
        <dbReference type="ARBA" id="ARBA00023273"/>
    </source>
</evidence>
<feature type="region of interest" description="Disordered" evidence="8">
    <location>
        <begin position="230"/>
        <end position="322"/>
    </location>
</feature>
<proteinExistence type="predicted"/>
<feature type="compositionally biased region" description="Polar residues" evidence="8">
    <location>
        <begin position="261"/>
        <end position="270"/>
    </location>
</feature>
<feature type="compositionally biased region" description="Polar residues" evidence="8">
    <location>
        <begin position="279"/>
        <end position="288"/>
    </location>
</feature>
<keyword evidence="1" id="KW-0479">Metal-binding</keyword>
<feature type="compositionally biased region" description="Pro residues" evidence="8">
    <location>
        <begin position="10"/>
        <end position="21"/>
    </location>
</feature>
<dbReference type="GO" id="GO:0098978">
    <property type="term" value="C:glutamatergic synapse"/>
    <property type="evidence" value="ECO:0007669"/>
    <property type="project" value="TreeGrafter"/>
</dbReference>
<dbReference type="InterPro" id="IPR052098">
    <property type="entry name" value="Presynaptic_Scaffold_Bsn/Pclo"/>
</dbReference>
<evidence type="ECO:0000259" key="9">
    <source>
        <dbReference type="Pfam" id="PF05715"/>
    </source>
</evidence>
<feature type="compositionally biased region" description="Low complexity" evidence="8">
    <location>
        <begin position="130"/>
        <end position="146"/>
    </location>
</feature>
<protein>
    <submittedName>
        <fullName evidence="10">Protein piccolo-like</fullName>
    </submittedName>
</protein>
<dbReference type="EMBL" id="JAICCE010000009">
    <property type="protein sequence ID" value="KAG9273038.1"/>
    <property type="molecule type" value="Genomic_DNA"/>
</dbReference>
<evidence type="ECO:0000256" key="8">
    <source>
        <dbReference type="SAM" id="MobiDB-lite"/>
    </source>
</evidence>
<dbReference type="Gene3D" id="3.30.40.10">
    <property type="entry name" value="Zinc/RING finger domain, C3HC4 (zinc finger)"/>
    <property type="match status" value="2"/>
</dbReference>
<keyword evidence="6" id="KW-0966">Cell projection</keyword>
<reference evidence="10 11" key="1">
    <citation type="submission" date="2021-07" db="EMBL/GenBank/DDBJ databases">
        <authorList>
            <person name="Imarazene B."/>
            <person name="Zahm M."/>
            <person name="Klopp C."/>
            <person name="Cabau C."/>
            <person name="Beille S."/>
            <person name="Jouanno E."/>
            <person name="Castinel A."/>
            <person name="Lluch J."/>
            <person name="Gil L."/>
            <person name="Kuchtly C."/>
            <person name="Lopez Roques C."/>
            <person name="Donnadieu C."/>
            <person name="Parrinello H."/>
            <person name="Journot L."/>
            <person name="Du K."/>
            <person name="Schartl M."/>
            <person name="Retaux S."/>
            <person name="Guiguen Y."/>
        </authorList>
    </citation>
    <scope>NUCLEOTIDE SEQUENCE [LARGE SCALE GENOMIC DNA]</scope>
    <source>
        <strain evidence="10">Pach_M1</strain>
        <tissue evidence="10">Testis</tissue>
    </source>
</reference>
<name>A0A8T2LLL8_ASTMX</name>
<dbReference type="GO" id="GO:0008270">
    <property type="term" value="F:zinc ion binding"/>
    <property type="evidence" value="ECO:0007669"/>
    <property type="project" value="UniProtKB-KW"/>
</dbReference>
<feature type="domain" description="Zinc finger piccolo-type" evidence="9">
    <location>
        <begin position="314"/>
        <end position="353"/>
    </location>
</feature>
<sequence>MQRALGGAEPPGPPMMKPPSQPSKAPTPSQPPGKQSPSPAQKKDPPQNKGLPPSANQQTKPTEGQKPPDKISSAAAKQATGAPATPPLQQKPSQQQTAKTNPSPAKPDPSLKAEPHEEQSGFFGFGFGGARSRSPSPQPSASAVSGKGAKQTNHQKPPDQQTAKAVPPPAKSEPSSKEKPPQEESSLFGFGFGGARSRSPSPQPAASAVSGKVLGFGSSLFSSASNLISSAVQDEPSTTPPTSRKGSSTSHKPETAAPTPATFQKGTEASQDVKRIPHANQSKPNVDQQTEEKKVQEPQPTKTPLPQAKKLPNSCPLCKTDIKKDPPNYNTCTECKSIVCNLCGFNPVPHQTESSFLSSASNLISTAVQDEPSKTPPTSRKGSSVSQASVKSPTPPASRKASSVSQTSEKTPSVSKEPLKSSAKNVPTPPASRKGSVAQKQEEKKVPEEQAVKAPVSVEKKGEPLKEPLGNCPLCKVELKKDPPNYNTCTECKNTVCNLCGFIPVPQDTEVRECVTQNMLFLQFCIDFPV</sequence>
<dbReference type="InterPro" id="IPR008899">
    <property type="entry name" value="Znf_piccolo"/>
</dbReference>
<dbReference type="GO" id="GO:1904071">
    <property type="term" value="P:presynaptic active zone assembly"/>
    <property type="evidence" value="ECO:0007669"/>
    <property type="project" value="TreeGrafter"/>
</dbReference>
<keyword evidence="3" id="KW-0863">Zinc-finger</keyword>
<feature type="compositionally biased region" description="Basic and acidic residues" evidence="8">
    <location>
        <begin position="440"/>
        <end position="451"/>
    </location>
</feature>
<evidence type="ECO:0000256" key="4">
    <source>
        <dbReference type="ARBA" id="ARBA00022833"/>
    </source>
</evidence>
<keyword evidence="5" id="KW-0770">Synapse</keyword>
<evidence type="ECO:0000256" key="1">
    <source>
        <dbReference type="ARBA" id="ARBA00022723"/>
    </source>
</evidence>
<dbReference type="GO" id="GO:0035418">
    <property type="term" value="P:protein localization to synapse"/>
    <property type="evidence" value="ECO:0007669"/>
    <property type="project" value="TreeGrafter"/>
</dbReference>
<feature type="compositionally biased region" description="Polar residues" evidence="8">
    <location>
        <begin position="376"/>
        <end position="392"/>
    </location>
</feature>
<feature type="domain" description="Zinc finger piccolo-type" evidence="9">
    <location>
        <begin position="471"/>
        <end position="514"/>
    </location>
</feature>
<dbReference type="PANTHER" id="PTHR14113">
    <property type="entry name" value="PICCOLO/BASSOON"/>
    <property type="match status" value="1"/>
</dbReference>
<evidence type="ECO:0000313" key="10">
    <source>
        <dbReference type="EMBL" id="KAG9273038.1"/>
    </source>
</evidence>
<comment type="caution">
    <text evidence="10">The sequence shown here is derived from an EMBL/GenBank/DDBJ whole genome shotgun (WGS) entry which is preliminary data.</text>
</comment>
<accession>A0A8T2LLL8</accession>
<gene>
    <name evidence="10" type="primary">PCLO</name>
    <name evidence="10" type="ORF">AMEX_G12128</name>
</gene>
<evidence type="ECO:0000256" key="7">
    <source>
        <dbReference type="ARBA" id="ARBA00034101"/>
    </source>
</evidence>
<feature type="compositionally biased region" description="Low complexity" evidence="8">
    <location>
        <begin position="183"/>
        <end position="209"/>
    </location>
</feature>
<dbReference type="GO" id="GO:0098882">
    <property type="term" value="F:structural constituent of presynaptic active zone"/>
    <property type="evidence" value="ECO:0007669"/>
    <property type="project" value="TreeGrafter"/>
</dbReference>
<dbReference type="GO" id="GO:0030424">
    <property type="term" value="C:axon"/>
    <property type="evidence" value="ECO:0007669"/>
    <property type="project" value="TreeGrafter"/>
</dbReference>
<evidence type="ECO:0000256" key="2">
    <source>
        <dbReference type="ARBA" id="ARBA00022737"/>
    </source>
</evidence>
<feature type="compositionally biased region" description="Polar residues" evidence="8">
    <location>
        <begin position="88"/>
        <end position="103"/>
    </location>
</feature>
<dbReference type="InterPro" id="IPR013083">
    <property type="entry name" value="Znf_RING/FYVE/PHD"/>
</dbReference>
<dbReference type="Proteomes" id="UP000752171">
    <property type="component" value="Unassembled WGS sequence"/>
</dbReference>
<evidence type="ECO:0000256" key="5">
    <source>
        <dbReference type="ARBA" id="ARBA00023018"/>
    </source>
</evidence>
<feature type="compositionally biased region" description="Low complexity" evidence="8">
    <location>
        <begin position="74"/>
        <end position="83"/>
    </location>
</feature>
<feature type="compositionally biased region" description="Basic and acidic residues" evidence="8">
    <location>
        <begin position="109"/>
        <end position="119"/>
    </location>
</feature>
<feature type="region of interest" description="Disordered" evidence="8">
    <location>
        <begin position="1"/>
        <end position="209"/>
    </location>
</feature>
<feature type="region of interest" description="Disordered" evidence="8">
    <location>
        <begin position="368"/>
        <end position="462"/>
    </location>
</feature>
<dbReference type="InterPro" id="IPR011011">
    <property type="entry name" value="Znf_FYVE_PHD"/>
</dbReference>
<dbReference type="GO" id="GO:0098982">
    <property type="term" value="C:GABA-ergic synapse"/>
    <property type="evidence" value="ECO:0007669"/>
    <property type="project" value="TreeGrafter"/>
</dbReference>
<keyword evidence="2" id="KW-0677">Repeat</keyword>
<feature type="compositionally biased region" description="Low complexity" evidence="8">
    <location>
        <begin position="22"/>
        <end position="40"/>
    </location>
</feature>
<dbReference type="SUPFAM" id="SSF57903">
    <property type="entry name" value="FYVE/PHD zinc finger"/>
    <property type="match status" value="2"/>
</dbReference>
<evidence type="ECO:0000256" key="3">
    <source>
        <dbReference type="ARBA" id="ARBA00022771"/>
    </source>
</evidence>
<feature type="compositionally biased region" description="Polar residues" evidence="8">
    <location>
        <begin position="150"/>
        <end position="162"/>
    </location>
</feature>
<feature type="compositionally biased region" description="Polar residues" evidence="8">
    <location>
        <begin position="235"/>
        <end position="250"/>
    </location>
</feature>
<organism evidence="10 11">
    <name type="scientific">Astyanax mexicanus</name>
    <name type="common">Blind cave fish</name>
    <name type="synonym">Astyanax fasciatus mexicanus</name>
    <dbReference type="NCBI Taxonomy" id="7994"/>
    <lineage>
        <taxon>Eukaryota</taxon>
        <taxon>Metazoa</taxon>
        <taxon>Chordata</taxon>
        <taxon>Craniata</taxon>
        <taxon>Vertebrata</taxon>
        <taxon>Euteleostomi</taxon>
        <taxon>Actinopterygii</taxon>
        <taxon>Neopterygii</taxon>
        <taxon>Teleostei</taxon>
        <taxon>Ostariophysi</taxon>
        <taxon>Characiformes</taxon>
        <taxon>Characoidei</taxon>
        <taxon>Acestrorhamphidae</taxon>
        <taxon>Acestrorhamphinae</taxon>
        <taxon>Astyanax</taxon>
    </lineage>
</organism>